<sequence>MYIELIEKLNTLFNTEVILKTNANTYIPNNLIKETFKDYIPVGINKGVYIKDKILEKREKALLKYLLEEFLETNNTFIDILNNKNSYKNMSLDITYPFYIWEIASSGNSKDIMKIIKSIYPKDIVFEKNENSIIVFKQIPIEEENSIEDVYCDLESEILSDISLYVSYEVTCGKDIYDAHLNLDTLKEFSKIVRSKNNVYEFNKLLLPNIFLNIKNEDNLNYLKDIFQKNNRYTLDEELLNSALIFFESNLNITEAANKLYIHRNTLVYRLKKILIITGYDIRKFHEAINFYLNYLYDNLIEK</sequence>
<name>A0AAU9E1Y5_9FIRM</name>
<reference evidence="2 3" key="1">
    <citation type="submission" date="2023-08" db="EMBL/GenBank/DDBJ databases">
        <title>Helicovermis profunda gen. nov., sp. nov., a novel mesophilic, fermentative bacterium within the Bacillota from a deep-sea hydrothermal vent chimney.</title>
        <authorList>
            <person name="Miyazaki U."/>
            <person name="Mizutani D."/>
            <person name="Hashimoto Y."/>
            <person name="Tame A."/>
            <person name="Sawayama S."/>
            <person name="Miyazaki J."/>
            <person name="Takai K."/>
            <person name="Nakagawa S."/>
        </authorList>
    </citation>
    <scope>NUCLEOTIDE SEQUENCE [LARGE SCALE GENOMIC DNA]</scope>
    <source>
        <strain evidence="2 3">S502</strain>
    </source>
</reference>
<dbReference type="Pfam" id="PF13556">
    <property type="entry name" value="HTH_30"/>
    <property type="match status" value="1"/>
</dbReference>
<dbReference type="PANTHER" id="PTHR33744">
    <property type="entry name" value="CARBOHYDRATE DIACID REGULATOR"/>
    <property type="match status" value="1"/>
</dbReference>
<dbReference type="InterPro" id="IPR051448">
    <property type="entry name" value="CdaR-like_regulators"/>
</dbReference>
<feature type="domain" description="PucR C-terminal helix-turn-helix" evidence="1">
    <location>
        <begin position="239"/>
        <end position="293"/>
    </location>
</feature>
<dbReference type="Proteomes" id="UP001321786">
    <property type="component" value="Chromosome"/>
</dbReference>
<dbReference type="EMBL" id="AP028654">
    <property type="protein sequence ID" value="BEP27870.1"/>
    <property type="molecule type" value="Genomic_DNA"/>
</dbReference>
<dbReference type="RefSeq" id="WP_338536229.1">
    <property type="nucleotide sequence ID" value="NZ_AP028654.1"/>
</dbReference>
<evidence type="ECO:0000313" key="2">
    <source>
        <dbReference type="EMBL" id="BEP27870.1"/>
    </source>
</evidence>
<dbReference type="InterPro" id="IPR025736">
    <property type="entry name" value="PucR_C-HTH_dom"/>
</dbReference>
<evidence type="ECO:0000313" key="3">
    <source>
        <dbReference type="Proteomes" id="UP001321786"/>
    </source>
</evidence>
<keyword evidence="3" id="KW-1185">Reference proteome</keyword>
<dbReference type="InterPro" id="IPR009057">
    <property type="entry name" value="Homeodomain-like_sf"/>
</dbReference>
<evidence type="ECO:0000259" key="1">
    <source>
        <dbReference type="Pfam" id="PF13556"/>
    </source>
</evidence>
<protein>
    <submittedName>
        <fullName evidence="2">PucR family transcriptional regulator</fullName>
    </submittedName>
</protein>
<dbReference type="SUPFAM" id="SSF46689">
    <property type="entry name" value="Homeodomain-like"/>
    <property type="match status" value="1"/>
</dbReference>
<dbReference type="PANTHER" id="PTHR33744:SF15">
    <property type="entry name" value="CARBOHYDRATE DIACID REGULATOR"/>
    <property type="match status" value="1"/>
</dbReference>
<dbReference type="Gene3D" id="1.10.10.2840">
    <property type="entry name" value="PucR C-terminal helix-turn-helix domain"/>
    <property type="match status" value="1"/>
</dbReference>
<proteinExistence type="predicted"/>
<dbReference type="InterPro" id="IPR042070">
    <property type="entry name" value="PucR_C-HTH_sf"/>
</dbReference>
<dbReference type="AlphaFoldDB" id="A0AAU9E1Y5"/>
<accession>A0AAU9E1Y5</accession>
<dbReference type="KEGG" id="hprf:HLPR_02010"/>
<organism evidence="2 3">
    <name type="scientific">Helicovermis profundi</name>
    <dbReference type="NCBI Taxonomy" id="3065157"/>
    <lineage>
        <taxon>Bacteria</taxon>
        <taxon>Bacillati</taxon>
        <taxon>Bacillota</taxon>
        <taxon>Clostridia</taxon>
        <taxon>Helicovermis</taxon>
    </lineage>
</organism>
<gene>
    <name evidence="2" type="ORF">HLPR_02010</name>
</gene>